<dbReference type="InterPro" id="IPR015943">
    <property type="entry name" value="WD40/YVTN_repeat-like_dom_sf"/>
</dbReference>
<dbReference type="SMART" id="SM00320">
    <property type="entry name" value="WD40"/>
    <property type="match status" value="7"/>
</dbReference>
<comment type="subcellular location">
    <subcellularLocation>
        <location evidence="1">Cytoplasm</location>
    </subcellularLocation>
</comment>
<dbReference type="InterPro" id="IPR015155">
    <property type="entry name" value="PFU"/>
</dbReference>
<dbReference type="InterPro" id="IPR038122">
    <property type="entry name" value="PFU_sf"/>
</dbReference>
<dbReference type="InterPro" id="IPR001680">
    <property type="entry name" value="WD40_rpt"/>
</dbReference>
<dbReference type="GO" id="GO:0005634">
    <property type="term" value="C:nucleus"/>
    <property type="evidence" value="ECO:0007669"/>
    <property type="project" value="TreeGrafter"/>
</dbReference>
<evidence type="ECO:0000313" key="9">
    <source>
        <dbReference type="Proteomes" id="UP001139887"/>
    </source>
</evidence>
<keyword evidence="4" id="KW-0677">Repeat</keyword>
<keyword evidence="2" id="KW-0963">Cytoplasm</keyword>
<evidence type="ECO:0000259" key="6">
    <source>
        <dbReference type="PROSITE" id="PS51394"/>
    </source>
</evidence>
<keyword evidence="9" id="KW-1185">Reference proteome</keyword>
<dbReference type="CDD" id="cd00200">
    <property type="entry name" value="WD40"/>
    <property type="match status" value="1"/>
</dbReference>
<evidence type="ECO:0000313" key="8">
    <source>
        <dbReference type="EMBL" id="KAJ2849937.1"/>
    </source>
</evidence>
<dbReference type="Pfam" id="PF08324">
    <property type="entry name" value="PUL"/>
    <property type="match status" value="1"/>
</dbReference>
<sequence length="775" mass="83819">MGYKLSAILDGHSADVRGLVAYGSDTLVSVSRDGTGRIWKRKAANGYEEDSVLLGHEGYISSVTWVPATSKHPQGLIATGGMDKTICLWDPANVSQPVCRLQGHTDNVCALAASADGQVLVSGSWDKTARVWVDGKCVYTLKDHQYAVWGVLVLPDGSIVTGSADKQIRIWRNGSLVNTISGHSDCVRALAQTACDTFASASNDGTIRLWDKAECKAELIGHTSLVYALKTMPDSGLVSGGEDRSMRVWKNSELKHTILVPSISVWAVAALDNGDIACGTNDGCVYIFTKDPTRVATSGMLEAFARQNASFAVSAKSIGVTGQSKLLGPERLQRPGDSDEQVIVIKDGSTVSLHQWSQEYNRWDQMGLVTDAAGQTKKQVFEGKEYDYVFDVDIQEGAPPLKLPFNASENPYTAAQRFLERHELSMEHLDTVANFIIKNADGVQLGTQKTDSFADPFTGGNRYVPAQSQGAASSGSYDPFTGGNRYVPAASSTSTSYVPPTEFVINSQGNPTAIIKKLAEFNSLLTQDSSTASLAINDEDMQRIRELESLSSSFNVVSETVYGKLLECVLAWPADKRFPGLDLLRLVVVFSTTPFTYITNDNKDLVACINEASRLPILFASDHPTLAKSDEINAMMGVRALANAFASEAGKEMIWNWRKQILKTIDGSWTLATNKNLVTAISNLYLNLAIAATQKNDDDQGLDILSAASRFLNNTNNADAQLRLLNVFGVLATKFQLCKDSARVLGDETVVILGITGQTDAIKQTAQQVGNFLSA</sequence>
<dbReference type="GO" id="GO:0043161">
    <property type="term" value="P:proteasome-mediated ubiquitin-dependent protein catabolic process"/>
    <property type="evidence" value="ECO:0007669"/>
    <property type="project" value="TreeGrafter"/>
</dbReference>
<evidence type="ECO:0000256" key="3">
    <source>
        <dbReference type="ARBA" id="ARBA00022574"/>
    </source>
</evidence>
<name>A0A9W8IF50_9FUNG</name>
<dbReference type="InterPro" id="IPR011989">
    <property type="entry name" value="ARM-like"/>
</dbReference>
<dbReference type="PRINTS" id="PR00320">
    <property type="entry name" value="GPROTEINBRPT"/>
</dbReference>
<evidence type="ECO:0000259" key="7">
    <source>
        <dbReference type="PROSITE" id="PS51396"/>
    </source>
</evidence>
<accession>A0A9W8IF50</accession>
<dbReference type="GO" id="GO:0043130">
    <property type="term" value="F:ubiquitin binding"/>
    <property type="evidence" value="ECO:0007669"/>
    <property type="project" value="TreeGrafter"/>
</dbReference>
<dbReference type="InterPro" id="IPR020472">
    <property type="entry name" value="WD40_PAC1"/>
</dbReference>
<dbReference type="Gene3D" id="1.25.10.10">
    <property type="entry name" value="Leucine-rich Repeat Variant"/>
    <property type="match status" value="1"/>
</dbReference>
<proteinExistence type="predicted"/>
<feature type="repeat" description="WD" evidence="5">
    <location>
        <begin position="101"/>
        <end position="132"/>
    </location>
</feature>
<dbReference type="OrthoDB" id="10265988at2759"/>
<protein>
    <submittedName>
        <fullName evidence="8">WD repeat protein Lub1</fullName>
    </submittedName>
</protein>
<gene>
    <name evidence="8" type="primary">lub1</name>
    <name evidence="8" type="ORF">IWW36_002286</name>
</gene>
<dbReference type="EMBL" id="JANBUW010000051">
    <property type="protein sequence ID" value="KAJ2849937.1"/>
    <property type="molecule type" value="Genomic_DNA"/>
</dbReference>
<dbReference type="AlphaFoldDB" id="A0A9W8IF50"/>
<dbReference type="GO" id="GO:0005737">
    <property type="term" value="C:cytoplasm"/>
    <property type="evidence" value="ECO:0007669"/>
    <property type="project" value="UniProtKB-SubCell"/>
</dbReference>
<dbReference type="Gene3D" id="2.130.10.10">
    <property type="entry name" value="YVTN repeat-like/Quinoprotein amine dehydrogenase"/>
    <property type="match status" value="1"/>
</dbReference>
<feature type="repeat" description="WD" evidence="5">
    <location>
        <begin position="219"/>
        <end position="250"/>
    </location>
</feature>
<dbReference type="PROSITE" id="PS50082">
    <property type="entry name" value="WD_REPEATS_2"/>
    <property type="match status" value="5"/>
</dbReference>
<comment type="caution">
    <text evidence="8">The sequence shown here is derived from an EMBL/GenBank/DDBJ whole genome shotgun (WGS) entry which is preliminary data.</text>
</comment>
<feature type="domain" description="PFU" evidence="6">
    <location>
        <begin position="355"/>
        <end position="450"/>
    </location>
</feature>
<reference evidence="8" key="1">
    <citation type="submission" date="2022-07" db="EMBL/GenBank/DDBJ databases">
        <title>Phylogenomic reconstructions and comparative analyses of Kickxellomycotina fungi.</title>
        <authorList>
            <person name="Reynolds N.K."/>
            <person name="Stajich J.E."/>
            <person name="Barry K."/>
            <person name="Grigoriev I.V."/>
            <person name="Crous P."/>
            <person name="Smith M.E."/>
        </authorList>
    </citation>
    <scope>NUCLEOTIDE SEQUENCE</scope>
    <source>
        <strain evidence="8">NRRL 1566</strain>
    </source>
</reference>
<dbReference type="InterPro" id="IPR013535">
    <property type="entry name" value="PUL_dom"/>
</dbReference>
<dbReference type="Pfam" id="PF00400">
    <property type="entry name" value="WD40"/>
    <property type="match status" value="6"/>
</dbReference>
<dbReference type="Gene3D" id="3.10.20.870">
    <property type="entry name" value="PFU (PLAA family ubiquitin binding), C-terminal domain"/>
    <property type="match status" value="1"/>
</dbReference>
<feature type="repeat" description="WD" evidence="5">
    <location>
        <begin position="141"/>
        <end position="171"/>
    </location>
</feature>
<dbReference type="Proteomes" id="UP001139887">
    <property type="component" value="Unassembled WGS sequence"/>
</dbReference>
<evidence type="ECO:0000256" key="5">
    <source>
        <dbReference type="PROSITE-ProRule" id="PRU00221"/>
    </source>
</evidence>
<dbReference type="PROSITE" id="PS51394">
    <property type="entry name" value="PFU"/>
    <property type="match status" value="1"/>
</dbReference>
<evidence type="ECO:0000256" key="1">
    <source>
        <dbReference type="ARBA" id="ARBA00004496"/>
    </source>
</evidence>
<feature type="domain" description="PUL" evidence="7">
    <location>
        <begin position="496"/>
        <end position="772"/>
    </location>
</feature>
<feature type="repeat" description="WD" evidence="5">
    <location>
        <begin position="180"/>
        <end position="211"/>
    </location>
</feature>
<dbReference type="GO" id="GO:0010992">
    <property type="term" value="P:ubiquitin recycling"/>
    <property type="evidence" value="ECO:0007669"/>
    <property type="project" value="TreeGrafter"/>
</dbReference>
<dbReference type="PANTHER" id="PTHR19849:SF0">
    <property type="entry name" value="PHOSPHOLIPASE A-2-ACTIVATING PROTEIN"/>
    <property type="match status" value="1"/>
</dbReference>
<evidence type="ECO:0000256" key="2">
    <source>
        <dbReference type="ARBA" id="ARBA00022490"/>
    </source>
</evidence>
<evidence type="ECO:0000256" key="4">
    <source>
        <dbReference type="ARBA" id="ARBA00022737"/>
    </source>
</evidence>
<dbReference type="SUPFAM" id="SSF50978">
    <property type="entry name" value="WD40 repeat-like"/>
    <property type="match status" value="1"/>
</dbReference>
<dbReference type="PROSITE" id="PS50294">
    <property type="entry name" value="WD_REPEATS_REGION"/>
    <property type="match status" value="4"/>
</dbReference>
<feature type="repeat" description="WD" evidence="5">
    <location>
        <begin position="53"/>
        <end position="90"/>
    </location>
</feature>
<organism evidence="8 9">
    <name type="scientific">Coemansia brasiliensis</name>
    <dbReference type="NCBI Taxonomy" id="2650707"/>
    <lineage>
        <taxon>Eukaryota</taxon>
        <taxon>Fungi</taxon>
        <taxon>Fungi incertae sedis</taxon>
        <taxon>Zoopagomycota</taxon>
        <taxon>Kickxellomycotina</taxon>
        <taxon>Kickxellomycetes</taxon>
        <taxon>Kickxellales</taxon>
        <taxon>Kickxellaceae</taxon>
        <taxon>Coemansia</taxon>
    </lineage>
</organism>
<dbReference type="InterPro" id="IPR036322">
    <property type="entry name" value="WD40_repeat_dom_sf"/>
</dbReference>
<keyword evidence="3 5" id="KW-0853">WD repeat</keyword>
<dbReference type="PROSITE" id="PS51396">
    <property type="entry name" value="PUL"/>
    <property type="match status" value="1"/>
</dbReference>
<dbReference type="Pfam" id="PF09070">
    <property type="entry name" value="PFU"/>
    <property type="match status" value="1"/>
</dbReference>
<dbReference type="PANTHER" id="PTHR19849">
    <property type="entry name" value="PHOSPHOLIPASE A-2-ACTIVATING PROTEIN"/>
    <property type="match status" value="1"/>
</dbReference>